<dbReference type="SMART" id="SM00952">
    <property type="entry name" value="RAP"/>
    <property type="match status" value="1"/>
</dbReference>
<reference evidence="3" key="2">
    <citation type="submission" date="2024-10" db="UniProtKB">
        <authorList>
            <consortium name="EnsemblProtists"/>
        </authorList>
    </citation>
    <scope>IDENTIFICATION</scope>
</reference>
<protein>
    <recommendedName>
        <fullName evidence="2">RAP domain-containing protein</fullName>
    </recommendedName>
</protein>
<dbReference type="AlphaFoldDB" id="A0A0D3J3T6"/>
<evidence type="ECO:0000313" key="3">
    <source>
        <dbReference type="EnsemblProtists" id="EOD18171"/>
    </source>
</evidence>
<dbReference type="PaxDb" id="2903-EOD18171"/>
<dbReference type="RefSeq" id="XP_005770600.1">
    <property type="nucleotide sequence ID" value="XM_005770543.1"/>
</dbReference>
<dbReference type="KEGG" id="ehx:EMIHUDRAFT_461358"/>
<evidence type="ECO:0000256" key="1">
    <source>
        <dbReference type="SAM" id="SignalP"/>
    </source>
</evidence>
<proteinExistence type="predicted"/>
<evidence type="ECO:0000259" key="2">
    <source>
        <dbReference type="PROSITE" id="PS51286"/>
    </source>
</evidence>
<feature type="signal peptide" evidence="1">
    <location>
        <begin position="1"/>
        <end position="16"/>
    </location>
</feature>
<dbReference type="GeneID" id="19046172"/>
<dbReference type="HOGENOM" id="CLU_063789_0_0_1"/>
<feature type="chain" id="PRO_5044265010" description="RAP domain-containing protein" evidence="1">
    <location>
        <begin position="17"/>
        <end position="280"/>
    </location>
</feature>
<name>A0A0D3J3T6_EMIH1</name>
<organism evidence="3 4">
    <name type="scientific">Emiliania huxleyi (strain CCMP1516)</name>
    <dbReference type="NCBI Taxonomy" id="280463"/>
    <lineage>
        <taxon>Eukaryota</taxon>
        <taxon>Haptista</taxon>
        <taxon>Haptophyta</taxon>
        <taxon>Prymnesiophyceae</taxon>
        <taxon>Isochrysidales</taxon>
        <taxon>Noelaerhabdaceae</taxon>
        <taxon>Emiliania</taxon>
    </lineage>
</organism>
<keyword evidence="1" id="KW-0732">Signal</keyword>
<keyword evidence="4" id="KW-1185">Reference proteome</keyword>
<dbReference type="Pfam" id="PF08373">
    <property type="entry name" value="RAP"/>
    <property type="match status" value="1"/>
</dbReference>
<dbReference type="InterPro" id="IPR013584">
    <property type="entry name" value="RAP"/>
</dbReference>
<accession>A0A0D3J3T6</accession>
<evidence type="ECO:0000313" key="4">
    <source>
        <dbReference type="Proteomes" id="UP000013827"/>
    </source>
</evidence>
<dbReference type="Proteomes" id="UP000013827">
    <property type="component" value="Unassembled WGS sequence"/>
</dbReference>
<dbReference type="PROSITE" id="PS51286">
    <property type="entry name" value="RAP"/>
    <property type="match status" value="1"/>
</dbReference>
<dbReference type="EnsemblProtists" id="EOD18171">
    <property type="protein sequence ID" value="EOD18171"/>
    <property type="gene ID" value="EMIHUDRAFT_461358"/>
</dbReference>
<sequence length="280" mass="30431">MLPLTLLALAYSLAGPRRYDGRGRRGLSRQALVLCAPRPLTPRQLNGRIANASTVDGILQLHAAHGDALDDINLSTCWSRLGRIAKNADRRRLLQDPALLAPLARQTAAALDDWGPWGVSATAHAAAKLRLEGGPYEALWRCHAEFTAQQGRPSRLQRHVGAALFRLVGSRPREEVTIPEGYSLDYLVERGARVAVEVDGPSHYAAASATASAAQHRAPSSATLLKRRQLRSFGWRLVSIPYFEWDQLHAAKGSTAELQRRYLAAALDEAVAETVVAGVS</sequence>
<feature type="domain" description="RAP" evidence="2">
    <location>
        <begin position="194"/>
        <end position="261"/>
    </location>
</feature>
<reference evidence="4" key="1">
    <citation type="journal article" date="2013" name="Nature">
        <title>Pan genome of the phytoplankton Emiliania underpins its global distribution.</title>
        <authorList>
            <person name="Read B.A."/>
            <person name="Kegel J."/>
            <person name="Klute M.J."/>
            <person name="Kuo A."/>
            <person name="Lefebvre S.C."/>
            <person name="Maumus F."/>
            <person name="Mayer C."/>
            <person name="Miller J."/>
            <person name="Monier A."/>
            <person name="Salamov A."/>
            <person name="Young J."/>
            <person name="Aguilar M."/>
            <person name="Claverie J.M."/>
            <person name="Frickenhaus S."/>
            <person name="Gonzalez K."/>
            <person name="Herman E.K."/>
            <person name="Lin Y.C."/>
            <person name="Napier J."/>
            <person name="Ogata H."/>
            <person name="Sarno A.F."/>
            <person name="Shmutz J."/>
            <person name="Schroeder D."/>
            <person name="de Vargas C."/>
            <person name="Verret F."/>
            <person name="von Dassow P."/>
            <person name="Valentin K."/>
            <person name="Van de Peer Y."/>
            <person name="Wheeler G."/>
            <person name="Dacks J.B."/>
            <person name="Delwiche C.F."/>
            <person name="Dyhrman S.T."/>
            <person name="Glockner G."/>
            <person name="John U."/>
            <person name="Richards T."/>
            <person name="Worden A.Z."/>
            <person name="Zhang X."/>
            <person name="Grigoriev I.V."/>
            <person name="Allen A.E."/>
            <person name="Bidle K."/>
            <person name="Borodovsky M."/>
            <person name="Bowler C."/>
            <person name="Brownlee C."/>
            <person name="Cock J.M."/>
            <person name="Elias M."/>
            <person name="Gladyshev V.N."/>
            <person name="Groth M."/>
            <person name="Guda C."/>
            <person name="Hadaegh A."/>
            <person name="Iglesias-Rodriguez M.D."/>
            <person name="Jenkins J."/>
            <person name="Jones B.M."/>
            <person name="Lawson T."/>
            <person name="Leese F."/>
            <person name="Lindquist E."/>
            <person name="Lobanov A."/>
            <person name="Lomsadze A."/>
            <person name="Malik S.B."/>
            <person name="Marsh M.E."/>
            <person name="Mackinder L."/>
            <person name="Mock T."/>
            <person name="Mueller-Roeber B."/>
            <person name="Pagarete A."/>
            <person name="Parker M."/>
            <person name="Probert I."/>
            <person name="Quesneville H."/>
            <person name="Raines C."/>
            <person name="Rensing S.A."/>
            <person name="Riano-Pachon D.M."/>
            <person name="Richier S."/>
            <person name="Rokitta S."/>
            <person name="Shiraiwa Y."/>
            <person name="Soanes D.M."/>
            <person name="van der Giezen M."/>
            <person name="Wahlund T.M."/>
            <person name="Williams B."/>
            <person name="Wilson W."/>
            <person name="Wolfe G."/>
            <person name="Wurch L.L."/>
        </authorList>
    </citation>
    <scope>NUCLEOTIDE SEQUENCE</scope>
</reference>